<evidence type="ECO:0000256" key="2">
    <source>
        <dbReference type="ARBA" id="ARBA00022777"/>
    </source>
</evidence>
<accession>A0A923HL60</accession>
<dbReference type="RefSeq" id="WP_186914233.1">
    <property type="nucleotide sequence ID" value="NZ_JACOFV010000028.1"/>
</dbReference>
<keyword evidence="4" id="KW-1133">Transmembrane helix</keyword>
<evidence type="ECO:0000313" key="6">
    <source>
        <dbReference type="EMBL" id="MBC3864290.1"/>
    </source>
</evidence>
<evidence type="ECO:0000259" key="5">
    <source>
        <dbReference type="Pfam" id="PF07730"/>
    </source>
</evidence>
<comment type="caution">
    <text evidence="6">The sequence shown here is derived from an EMBL/GenBank/DDBJ whole genome shotgun (WGS) entry which is preliminary data.</text>
</comment>
<evidence type="ECO:0000256" key="3">
    <source>
        <dbReference type="ARBA" id="ARBA00023012"/>
    </source>
</evidence>
<keyword evidence="1" id="KW-0808">Transferase</keyword>
<feature type="transmembrane region" description="Helical" evidence="4">
    <location>
        <begin position="66"/>
        <end position="88"/>
    </location>
</feature>
<evidence type="ECO:0000313" key="7">
    <source>
        <dbReference type="Proteomes" id="UP000634011"/>
    </source>
</evidence>
<proteinExistence type="predicted"/>
<dbReference type="InterPro" id="IPR050482">
    <property type="entry name" value="Sensor_HK_TwoCompSys"/>
</dbReference>
<keyword evidence="2 6" id="KW-0418">Kinase</keyword>
<organism evidence="6 7">
    <name type="scientific">Undibacterium jejuense</name>
    <dbReference type="NCBI Taxonomy" id="1344949"/>
    <lineage>
        <taxon>Bacteria</taxon>
        <taxon>Pseudomonadati</taxon>
        <taxon>Pseudomonadota</taxon>
        <taxon>Betaproteobacteria</taxon>
        <taxon>Burkholderiales</taxon>
        <taxon>Oxalobacteraceae</taxon>
        <taxon>Undibacterium</taxon>
    </lineage>
</organism>
<name>A0A923HL60_9BURK</name>
<keyword evidence="4" id="KW-0472">Membrane</keyword>
<feature type="transmembrane region" description="Helical" evidence="4">
    <location>
        <begin position="184"/>
        <end position="204"/>
    </location>
</feature>
<dbReference type="Proteomes" id="UP000634011">
    <property type="component" value="Unassembled WGS sequence"/>
</dbReference>
<evidence type="ECO:0000256" key="4">
    <source>
        <dbReference type="SAM" id="Phobius"/>
    </source>
</evidence>
<dbReference type="Gene3D" id="1.20.5.1930">
    <property type="match status" value="1"/>
</dbReference>
<dbReference type="GO" id="GO:0000155">
    <property type="term" value="F:phosphorelay sensor kinase activity"/>
    <property type="evidence" value="ECO:0007669"/>
    <property type="project" value="InterPro"/>
</dbReference>
<feature type="transmembrane region" description="Helical" evidence="4">
    <location>
        <begin position="100"/>
        <end position="124"/>
    </location>
</feature>
<dbReference type="AlphaFoldDB" id="A0A923HL60"/>
<evidence type="ECO:0000256" key="1">
    <source>
        <dbReference type="ARBA" id="ARBA00022679"/>
    </source>
</evidence>
<dbReference type="PANTHER" id="PTHR24421:SF59">
    <property type="entry name" value="OXYGEN SENSOR HISTIDINE KINASE NREB"/>
    <property type="match status" value="1"/>
</dbReference>
<dbReference type="PANTHER" id="PTHR24421">
    <property type="entry name" value="NITRATE/NITRITE SENSOR PROTEIN NARX-RELATED"/>
    <property type="match status" value="1"/>
</dbReference>
<feature type="transmembrane region" description="Helical" evidence="4">
    <location>
        <begin position="136"/>
        <end position="153"/>
    </location>
</feature>
<feature type="transmembrane region" description="Helical" evidence="4">
    <location>
        <begin position="7"/>
        <end position="26"/>
    </location>
</feature>
<keyword evidence="3" id="KW-0902">Two-component regulatory system</keyword>
<protein>
    <submittedName>
        <fullName evidence="6">Histidine kinase dimerization/phosphoacceptor domain-containing protein</fullName>
    </submittedName>
</protein>
<feature type="domain" description="Signal transduction histidine kinase subgroup 3 dimerisation and phosphoacceptor" evidence="5">
    <location>
        <begin position="237"/>
        <end position="294"/>
    </location>
</feature>
<keyword evidence="4" id="KW-0812">Transmembrane</keyword>
<reference evidence="6" key="1">
    <citation type="submission" date="2020-08" db="EMBL/GenBank/DDBJ databases">
        <title>Novel species isolated from subtropical streams in China.</title>
        <authorList>
            <person name="Lu H."/>
        </authorList>
    </citation>
    <scope>NUCLEOTIDE SEQUENCE</scope>
    <source>
        <strain evidence="6">KACC 12607</strain>
    </source>
</reference>
<dbReference type="InterPro" id="IPR011712">
    <property type="entry name" value="Sig_transdc_His_kin_sub3_dim/P"/>
</dbReference>
<dbReference type="Pfam" id="PF07730">
    <property type="entry name" value="HisKA_3"/>
    <property type="match status" value="1"/>
</dbReference>
<keyword evidence="7" id="KW-1185">Reference proteome</keyword>
<gene>
    <name evidence="6" type="ORF">H8K32_19495</name>
</gene>
<sequence>MLKPNQLSTFALFRKLAFVVCLAVGIQELVPVWYVGPLALPMLHFPLTSLIKLFTPAHPNASDLAFLFNVLISAYLAGLFLFTASFWIRTQRDYALDPHIATALIALQIVCAILVNEELLFLTAAELAFILPNRSALIWLGLQISLSMVLHFLRMPTLHPEVLICNPLGSDLTIRTLEQRNVDFFIDIATGAVFQAITFCFGYLGSSEQRQRNKLQIAHAELLATQQLLSESTSAAERARIARELHDAIGHHLTALKLHLDIANRKAVSGGSDALRASHETSHRLLAEIRNLVSVESHHQPIHLSNALKIFCAGVTRFKVDLNFQDAPSIRSALLTQRVLSCVTTLLGDLHRHCDEYAIRLTIAGSAAEVSLRVSDNKGRPLTINNRRQLLELLSTGAGDSRWEFAQDGYLCVTLF</sequence>
<dbReference type="GO" id="GO:0016020">
    <property type="term" value="C:membrane"/>
    <property type="evidence" value="ECO:0007669"/>
    <property type="project" value="InterPro"/>
</dbReference>
<dbReference type="EMBL" id="JACOFV010000028">
    <property type="protein sequence ID" value="MBC3864290.1"/>
    <property type="molecule type" value="Genomic_DNA"/>
</dbReference>
<dbReference type="GO" id="GO:0046983">
    <property type="term" value="F:protein dimerization activity"/>
    <property type="evidence" value="ECO:0007669"/>
    <property type="project" value="InterPro"/>
</dbReference>